<keyword evidence="1" id="KW-0732">Signal</keyword>
<evidence type="ECO:0000256" key="1">
    <source>
        <dbReference type="SAM" id="SignalP"/>
    </source>
</evidence>
<reference evidence="2" key="1">
    <citation type="submission" date="2023-06" db="EMBL/GenBank/DDBJ databases">
        <title>Phylogenetic Diversity of Rhizobium strains.</title>
        <authorList>
            <person name="Moura F.T."/>
            <person name="Helene L.C.F."/>
            <person name="Hungria M."/>
        </authorList>
    </citation>
    <scope>NUCLEOTIDE SEQUENCE</scope>
    <source>
        <strain evidence="2">CCGE526</strain>
    </source>
</reference>
<gene>
    <name evidence="2" type="ORF">PY649_05940</name>
</gene>
<feature type="chain" id="PRO_5046823325" evidence="1">
    <location>
        <begin position="21"/>
        <end position="109"/>
    </location>
</feature>
<accession>A0ABT7JRT4</accession>
<dbReference type="RefSeq" id="WP_285867286.1">
    <property type="nucleotide sequence ID" value="NZ_JARFYM010000003.1"/>
</dbReference>
<name>A0ABT7JRT4_9HYPH</name>
<dbReference type="Proteomes" id="UP001172645">
    <property type="component" value="Unassembled WGS sequence"/>
</dbReference>
<feature type="signal peptide" evidence="1">
    <location>
        <begin position="1"/>
        <end position="20"/>
    </location>
</feature>
<proteinExistence type="predicted"/>
<evidence type="ECO:0000313" key="2">
    <source>
        <dbReference type="EMBL" id="MDL2398435.1"/>
    </source>
</evidence>
<keyword evidence="3" id="KW-1185">Reference proteome</keyword>
<comment type="caution">
    <text evidence="2">The sequence shown here is derived from an EMBL/GenBank/DDBJ whole genome shotgun (WGS) entry which is preliminary data.</text>
</comment>
<dbReference type="EMBL" id="JARFYM010000003">
    <property type="protein sequence ID" value="MDL2398435.1"/>
    <property type="molecule type" value="Genomic_DNA"/>
</dbReference>
<organism evidence="2 3">
    <name type="scientific">Rhizobium mayense</name>
    <dbReference type="NCBI Taxonomy" id="1312184"/>
    <lineage>
        <taxon>Bacteria</taxon>
        <taxon>Pseudomonadati</taxon>
        <taxon>Pseudomonadota</taxon>
        <taxon>Alphaproteobacteria</taxon>
        <taxon>Hyphomicrobiales</taxon>
        <taxon>Rhizobiaceae</taxon>
        <taxon>Rhizobium/Agrobacterium group</taxon>
        <taxon>Rhizobium</taxon>
    </lineage>
</organism>
<protein>
    <submittedName>
        <fullName evidence="2">Uncharacterized protein</fullName>
    </submittedName>
</protein>
<sequence>MKHLLASTAIIAALTTSAFADDGTTPREDDTLNITMAIFASRECSQINGIKAAVLMTFVKQVARNDGFDPDELQAEALAHYEENRLRSPDHIGPMCEQMDRIALAVLRN</sequence>
<evidence type="ECO:0000313" key="3">
    <source>
        <dbReference type="Proteomes" id="UP001172645"/>
    </source>
</evidence>